<dbReference type="AlphaFoldDB" id="A0AAD3H528"/>
<comment type="caution">
    <text evidence="1">The sequence shown here is derived from an EMBL/GenBank/DDBJ whole genome shotgun (WGS) entry which is preliminary data.</text>
</comment>
<evidence type="ECO:0000313" key="2">
    <source>
        <dbReference type="Proteomes" id="UP001054902"/>
    </source>
</evidence>
<protein>
    <submittedName>
        <fullName evidence="1">Uncharacterized protein</fullName>
    </submittedName>
</protein>
<dbReference type="EMBL" id="BLLK01000040">
    <property type="protein sequence ID" value="GFH50690.1"/>
    <property type="molecule type" value="Genomic_DNA"/>
</dbReference>
<reference evidence="1 2" key="1">
    <citation type="journal article" date="2021" name="Sci. Rep.">
        <title>The genome of the diatom Chaetoceros tenuissimus carries an ancient integrated fragment of an extant virus.</title>
        <authorList>
            <person name="Hongo Y."/>
            <person name="Kimura K."/>
            <person name="Takaki Y."/>
            <person name="Yoshida Y."/>
            <person name="Baba S."/>
            <person name="Kobayashi G."/>
            <person name="Nagasaki K."/>
            <person name="Hano T."/>
            <person name="Tomaru Y."/>
        </authorList>
    </citation>
    <scope>NUCLEOTIDE SEQUENCE [LARGE SCALE GENOMIC DNA]</scope>
    <source>
        <strain evidence="1 2">NIES-3715</strain>
    </source>
</reference>
<name>A0AAD3H528_9STRA</name>
<evidence type="ECO:0000313" key="1">
    <source>
        <dbReference type="EMBL" id="GFH50690.1"/>
    </source>
</evidence>
<organism evidence="1 2">
    <name type="scientific">Chaetoceros tenuissimus</name>
    <dbReference type="NCBI Taxonomy" id="426638"/>
    <lineage>
        <taxon>Eukaryota</taxon>
        <taxon>Sar</taxon>
        <taxon>Stramenopiles</taxon>
        <taxon>Ochrophyta</taxon>
        <taxon>Bacillariophyta</taxon>
        <taxon>Coscinodiscophyceae</taxon>
        <taxon>Chaetocerotophycidae</taxon>
        <taxon>Chaetocerotales</taxon>
        <taxon>Chaetocerotaceae</taxon>
        <taxon>Chaetoceros</taxon>
    </lineage>
</organism>
<sequence>MIFQPRFTCIDVLTDIENQELEIIVYGNPKAHQGPRFFCGKGFFGRGHVYNLDHCLQMQMHDLVQVALAPNLHRVNNPTFFTVESALEVELDIFMNSQMPTSFARMFILDASLQGVLYANNSRVVSITAAKSWDNEDNCNDRVHIHVKKINHEAEDFIVIDNKDEIEV</sequence>
<gene>
    <name evidence="1" type="ORF">CTEN210_07166</name>
</gene>
<accession>A0AAD3H528</accession>
<keyword evidence="2" id="KW-1185">Reference proteome</keyword>
<dbReference type="Proteomes" id="UP001054902">
    <property type="component" value="Unassembled WGS sequence"/>
</dbReference>
<proteinExistence type="predicted"/>